<name>A0A0F9NAF7_9ZZZZ</name>
<comment type="caution">
    <text evidence="1">The sequence shown here is derived from an EMBL/GenBank/DDBJ whole genome shotgun (WGS) entry which is preliminary data.</text>
</comment>
<organism evidence="1">
    <name type="scientific">marine sediment metagenome</name>
    <dbReference type="NCBI Taxonomy" id="412755"/>
    <lineage>
        <taxon>unclassified sequences</taxon>
        <taxon>metagenomes</taxon>
        <taxon>ecological metagenomes</taxon>
    </lineage>
</organism>
<gene>
    <name evidence="1" type="ORF">LCGC14_1361010</name>
</gene>
<reference evidence="1" key="1">
    <citation type="journal article" date="2015" name="Nature">
        <title>Complex archaea that bridge the gap between prokaryotes and eukaryotes.</title>
        <authorList>
            <person name="Spang A."/>
            <person name="Saw J.H."/>
            <person name="Jorgensen S.L."/>
            <person name="Zaremba-Niedzwiedzka K."/>
            <person name="Martijn J."/>
            <person name="Lind A.E."/>
            <person name="van Eijk R."/>
            <person name="Schleper C."/>
            <person name="Guy L."/>
            <person name="Ettema T.J."/>
        </authorList>
    </citation>
    <scope>NUCLEOTIDE SEQUENCE</scope>
</reference>
<proteinExistence type="predicted"/>
<accession>A0A0F9NAF7</accession>
<protein>
    <submittedName>
        <fullName evidence="1">Uncharacterized protein</fullName>
    </submittedName>
</protein>
<dbReference type="AlphaFoldDB" id="A0A0F9NAF7"/>
<feature type="non-terminal residue" evidence="1">
    <location>
        <position position="520"/>
    </location>
</feature>
<dbReference type="EMBL" id="LAZR01008505">
    <property type="protein sequence ID" value="KKM78342.1"/>
    <property type="molecule type" value="Genomic_DNA"/>
</dbReference>
<sequence length="520" mass="59029">MVGDIYKDTPVSNYAPPQEVADFTSYVQKDYGYGSEILNTPWLELNDRSVIDDMDRGQRTFNAFVDENIEDPAEAWKWRGTRSKARNKAIAVHAQLTQGYIIPMFMAQNEDDEEDIDFSDIMRDVSEWMVHNSNYKSSFLMVSMGMLMNPVNYLGAEWAEVFQQIKIKSKEGYSKRDIMDEVLSGFRAPVYSADQILISNAYEQNIQRQRVIIKRRWIDYSEAQAKYGSHENWGFVKPGIRTVYNEEDGRFYDIKDDDHPFMVEEAIHIERRNDSEVPFLGGIYMGDEDVHGGNPVQHRDHRGAPKYNVVPFGYQRVNEHFFYYKSLMNSMYWDDQLLDAQYEMFMNRSFLDTNMPIAISGSDKVDSEIIFPSSVVTFEDEKTKVQPLLPAANLAGMANAMQITENSMEEASISDQSAGQLPQASTAATASAIAERNAKVLLQGVGKTLAESMVQYGGLMADIAVNNISTAEIDETLSGRMKLKYRTLILNDKAVGGKQFSKILKFDETLLGSNLSSEQV</sequence>
<evidence type="ECO:0000313" key="1">
    <source>
        <dbReference type="EMBL" id="KKM78342.1"/>
    </source>
</evidence>